<proteinExistence type="predicted"/>
<name>A0A9D5BZN2_9LILI</name>
<dbReference type="EMBL" id="JAGGNH010000009">
    <property type="protein sequence ID" value="KAJ0963595.1"/>
    <property type="molecule type" value="Genomic_DNA"/>
</dbReference>
<dbReference type="GO" id="GO:0016747">
    <property type="term" value="F:acyltransferase activity, transferring groups other than amino-acyl groups"/>
    <property type="evidence" value="ECO:0007669"/>
    <property type="project" value="UniProtKB-ARBA"/>
</dbReference>
<dbReference type="InterPro" id="IPR023213">
    <property type="entry name" value="CAT-like_dom_sf"/>
</dbReference>
<dbReference type="Pfam" id="PF02458">
    <property type="entry name" value="Transferase"/>
    <property type="match status" value="1"/>
</dbReference>
<evidence type="ECO:0000313" key="4">
    <source>
        <dbReference type="Proteomes" id="UP001085076"/>
    </source>
</evidence>
<keyword evidence="2" id="KW-0012">Acyltransferase</keyword>
<dbReference type="OrthoDB" id="1862401at2759"/>
<dbReference type="PANTHER" id="PTHR31625">
    <property type="match status" value="1"/>
</dbReference>
<keyword evidence="4" id="KW-1185">Reference proteome</keyword>
<protein>
    <submittedName>
        <fullName evidence="3">Uncharacterized protein</fullName>
    </submittedName>
</protein>
<evidence type="ECO:0000313" key="3">
    <source>
        <dbReference type="EMBL" id="KAJ0963595.1"/>
    </source>
</evidence>
<dbReference type="InterPro" id="IPR051504">
    <property type="entry name" value="Plant_metabolite_acyltrans"/>
</dbReference>
<dbReference type="Gene3D" id="3.30.559.10">
    <property type="entry name" value="Chloramphenicol acetyltransferase-like domain"/>
    <property type="match status" value="2"/>
</dbReference>
<evidence type="ECO:0000256" key="2">
    <source>
        <dbReference type="ARBA" id="ARBA00023315"/>
    </source>
</evidence>
<accession>A0A9D5BZN2</accession>
<reference evidence="3" key="2">
    <citation type="journal article" date="2022" name="Hortic Res">
        <title>The genome of Dioscorea zingiberensis sheds light on the biosynthesis, origin and evolution of the medicinally important diosgenin saponins.</title>
        <authorList>
            <person name="Li Y."/>
            <person name="Tan C."/>
            <person name="Li Z."/>
            <person name="Guo J."/>
            <person name="Li S."/>
            <person name="Chen X."/>
            <person name="Wang C."/>
            <person name="Dai X."/>
            <person name="Yang H."/>
            <person name="Song W."/>
            <person name="Hou L."/>
            <person name="Xu J."/>
            <person name="Tong Z."/>
            <person name="Xu A."/>
            <person name="Yuan X."/>
            <person name="Wang W."/>
            <person name="Yang Q."/>
            <person name="Chen L."/>
            <person name="Sun Z."/>
            <person name="Wang K."/>
            <person name="Pan B."/>
            <person name="Chen J."/>
            <person name="Bao Y."/>
            <person name="Liu F."/>
            <person name="Qi X."/>
            <person name="Gang D.R."/>
            <person name="Wen J."/>
            <person name="Li J."/>
        </authorList>
    </citation>
    <scope>NUCLEOTIDE SEQUENCE</scope>
    <source>
        <strain evidence="3">Dzin_1.0</strain>
    </source>
</reference>
<sequence>MASSSIQQTLTVLEHSHISPPPGSVPTTSIPFTFFDILWLFYGPVKRLFFYSFPHSTSHFIKHQLPILKTSLSLTLQSFFPLSGQFRRSPISEDEFELYYSDGDSVSLLVTESDGDFQALYGNQARSFKTLLALAPDLKLISDETGPLMAIQVTVFPNQGLCFGVTINHVACDGTTSMNFMKSWAATCRAGGTAPVVSIPPVYDRSMIVDPKNLGPLFYQTIMALKAAAPETPVNSDEDDDLVCETFTLGRDHVEKLKQTMGFRSSTFVVACAHAWTSLVRSRGWARERTAHAAFAVDCRRRLEPQIPAGYFGNCVGVCFAEANAGEVAGEGGVRVAGEALAKAVEGLGGGVLREAEEWLEKLVEVVAQRPLSVAGSPKFRVYETDFGWGSPEKVEVVSINENGAISMAESGEEGGIEIGLVLKKGEMDRFRLAFNAGLELPSDN</sequence>
<dbReference type="Proteomes" id="UP001085076">
    <property type="component" value="Miscellaneous, Linkage group lg09"/>
</dbReference>
<evidence type="ECO:0000256" key="1">
    <source>
        <dbReference type="ARBA" id="ARBA00022679"/>
    </source>
</evidence>
<gene>
    <name evidence="3" type="ORF">J5N97_028717</name>
</gene>
<dbReference type="AlphaFoldDB" id="A0A9D5BZN2"/>
<comment type="caution">
    <text evidence="3">The sequence shown here is derived from an EMBL/GenBank/DDBJ whole genome shotgun (WGS) entry which is preliminary data.</text>
</comment>
<keyword evidence="1" id="KW-0808">Transferase</keyword>
<organism evidence="3 4">
    <name type="scientific">Dioscorea zingiberensis</name>
    <dbReference type="NCBI Taxonomy" id="325984"/>
    <lineage>
        <taxon>Eukaryota</taxon>
        <taxon>Viridiplantae</taxon>
        <taxon>Streptophyta</taxon>
        <taxon>Embryophyta</taxon>
        <taxon>Tracheophyta</taxon>
        <taxon>Spermatophyta</taxon>
        <taxon>Magnoliopsida</taxon>
        <taxon>Liliopsida</taxon>
        <taxon>Dioscoreales</taxon>
        <taxon>Dioscoreaceae</taxon>
        <taxon>Dioscorea</taxon>
    </lineage>
</organism>
<reference evidence="3" key="1">
    <citation type="submission" date="2021-03" db="EMBL/GenBank/DDBJ databases">
        <authorList>
            <person name="Li Z."/>
            <person name="Yang C."/>
        </authorList>
    </citation>
    <scope>NUCLEOTIDE SEQUENCE</scope>
    <source>
        <strain evidence="3">Dzin_1.0</strain>
        <tissue evidence="3">Leaf</tissue>
    </source>
</reference>